<proteinExistence type="predicted"/>
<dbReference type="EMBL" id="LS483499">
    <property type="protein sequence ID" value="SQK76962.1"/>
    <property type="molecule type" value="Genomic_DNA"/>
</dbReference>
<dbReference type="KEGG" id="tpty:NCTC11468_03357"/>
<organism evidence="1 2">
    <name type="scientific">Tatumella ptyseos</name>
    <dbReference type="NCBI Taxonomy" id="82987"/>
    <lineage>
        <taxon>Bacteria</taxon>
        <taxon>Pseudomonadati</taxon>
        <taxon>Pseudomonadota</taxon>
        <taxon>Gammaproteobacteria</taxon>
        <taxon>Enterobacterales</taxon>
        <taxon>Erwiniaceae</taxon>
        <taxon>Tatumella</taxon>
    </lineage>
</organism>
<dbReference type="AlphaFoldDB" id="A0A2X5PJ85"/>
<name>A0A2X5PJ85_9GAMM</name>
<accession>A0A2X5PJ85</accession>
<evidence type="ECO:0000313" key="2">
    <source>
        <dbReference type="Proteomes" id="UP000248758"/>
    </source>
</evidence>
<evidence type="ECO:0000313" key="1">
    <source>
        <dbReference type="EMBL" id="SQK76962.1"/>
    </source>
</evidence>
<evidence type="ECO:0008006" key="3">
    <source>
        <dbReference type="Google" id="ProtNLM"/>
    </source>
</evidence>
<reference evidence="1 2" key="1">
    <citation type="submission" date="2018-06" db="EMBL/GenBank/DDBJ databases">
        <authorList>
            <consortium name="Pathogen Informatics"/>
            <person name="Doyle S."/>
        </authorList>
    </citation>
    <scope>NUCLEOTIDE SEQUENCE [LARGE SCALE GENOMIC DNA]</scope>
    <source>
        <strain evidence="1 2">NCTC11468</strain>
    </source>
</reference>
<gene>
    <name evidence="1" type="ORF">NCTC11468_03357</name>
</gene>
<dbReference type="Proteomes" id="UP000248758">
    <property type="component" value="Chromosome 1"/>
</dbReference>
<sequence>MKPDGGKWRSNMDNQHLPDASLDTLLEALSGAIRLQDWQALSRINRQITVSFPRGSLSATQQQQLRTVYQAGLAQCQRDADDLWHKIQQTLAEREAMAAYACFADQDSFAG</sequence>
<protein>
    <recommendedName>
        <fullName evidence="3">Flagellar protein FliT</fullName>
    </recommendedName>
</protein>